<organism evidence="1 2">
    <name type="scientific">Hibiscus sabdariffa</name>
    <name type="common">roselle</name>
    <dbReference type="NCBI Taxonomy" id="183260"/>
    <lineage>
        <taxon>Eukaryota</taxon>
        <taxon>Viridiplantae</taxon>
        <taxon>Streptophyta</taxon>
        <taxon>Embryophyta</taxon>
        <taxon>Tracheophyta</taxon>
        <taxon>Spermatophyta</taxon>
        <taxon>Magnoliopsida</taxon>
        <taxon>eudicotyledons</taxon>
        <taxon>Gunneridae</taxon>
        <taxon>Pentapetalae</taxon>
        <taxon>rosids</taxon>
        <taxon>malvids</taxon>
        <taxon>Malvales</taxon>
        <taxon>Malvaceae</taxon>
        <taxon>Malvoideae</taxon>
        <taxon>Hibiscus</taxon>
    </lineage>
</organism>
<dbReference type="PANTHER" id="PTHR47926">
    <property type="entry name" value="PENTATRICOPEPTIDE REPEAT-CONTAINING PROTEIN"/>
    <property type="match status" value="1"/>
</dbReference>
<name>A0ABR2QJD3_9ROSI</name>
<dbReference type="InterPro" id="IPR046848">
    <property type="entry name" value="E_motif"/>
</dbReference>
<evidence type="ECO:0008006" key="3">
    <source>
        <dbReference type="Google" id="ProtNLM"/>
    </source>
</evidence>
<dbReference type="EMBL" id="JBBPBN010000037">
    <property type="protein sequence ID" value="KAK9000797.1"/>
    <property type="molecule type" value="Genomic_DNA"/>
</dbReference>
<proteinExistence type="predicted"/>
<dbReference type="PANTHER" id="PTHR47926:SF406">
    <property type="entry name" value="REPEAT (PPR) SUPERFAMILY PROTEIN, PUTATIVE-RELATED"/>
    <property type="match status" value="1"/>
</dbReference>
<accession>A0ABR2QJD3</accession>
<sequence length="159" mass="18195">MSSEYGLAPQSEHYPLAEEVADSVLQFHPQDSSAYFLLSNIYADVGLWDKVSYMTKMMRYNKLKKEPGCSWIEIKDEAHAFLGGEKAHPRCKEIYEPQPPSDTNQALRAGTASITIEHRMNGSLRLLVKDYGYVNIWPTSIISTEMRFVVHHYFMKDAS</sequence>
<dbReference type="Proteomes" id="UP001396334">
    <property type="component" value="Unassembled WGS sequence"/>
</dbReference>
<keyword evidence="2" id="KW-1185">Reference proteome</keyword>
<dbReference type="Pfam" id="PF20431">
    <property type="entry name" value="E_motif"/>
    <property type="match status" value="1"/>
</dbReference>
<gene>
    <name evidence="1" type="ORF">V6N11_081283</name>
</gene>
<dbReference type="InterPro" id="IPR046960">
    <property type="entry name" value="PPR_At4g14850-like_plant"/>
</dbReference>
<evidence type="ECO:0000313" key="1">
    <source>
        <dbReference type="EMBL" id="KAK9000797.1"/>
    </source>
</evidence>
<reference evidence="1 2" key="1">
    <citation type="journal article" date="2024" name="G3 (Bethesda)">
        <title>Genome assembly of Hibiscus sabdariffa L. provides insights into metabolisms of medicinal natural products.</title>
        <authorList>
            <person name="Kim T."/>
        </authorList>
    </citation>
    <scope>NUCLEOTIDE SEQUENCE [LARGE SCALE GENOMIC DNA]</scope>
    <source>
        <strain evidence="1">TK-2024</strain>
        <tissue evidence="1">Old leaves</tissue>
    </source>
</reference>
<evidence type="ECO:0000313" key="2">
    <source>
        <dbReference type="Proteomes" id="UP001396334"/>
    </source>
</evidence>
<protein>
    <recommendedName>
        <fullName evidence="3">Pentatricopeptide repeat-containing protein</fullName>
    </recommendedName>
</protein>
<comment type="caution">
    <text evidence="1">The sequence shown here is derived from an EMBL/GenBank/DDBJ whole genome shotgun (WGS) entry which is preliminary data.</text>
</comment>